<keyword evidence="2" id="KW-1185">Reference proteome</keyword>
<proteinExistence type="predicted"/>
<protein>
    <submittedName>
        <fullName evidence="1">Uncharacterized protein</fullName>
    </submittedName>
</protein>
<sequence>MENRKGGRGEHRKSRCSILFLEEWIYRSWPVRTLFTGDSTNWDEAYDEEYFTYYCLNDTMTTYDVDTYTTSNIRSSAAVLTANSCSLLHKKYTLRCAPVQIDPQNKIELRLKMLDFFLYPISLPLSKVYERLTWVGCHSVKSYCINVLGYSNSRYELTFTTYERKLLDDPFDSSKANLSLLFKLFQRVCGLALQKDVMWTSPDDTIEYHLACIRELREDVVYSDFDLQRAKNIISSVKSSFSVIFSKVALLTGQQINEAKQIILNFDLLEKSMQLTSSSKEAASTLEKLMTLTSSSKDVTALETIVPLTSSSNDATALETTVPLTSSSNDAIALETP</sequence>
<dbReference type="AlphaFoldDB" id="A0AAV2QYA7"/>
<accession>A0AAV2QYA7</accession>
<gene>
    <name evidence="1" type="ORF">MNOR_LOCUS18437</name>
</gene>
<evidence type="ECO:0000313" key="2">
    <source>
        <dbReference type="Proteomes" id="UP001497623"/>
    </source>
</evidence>
<comment type="caution">
    <text evidence="1">The sequence shown here is derived from an EMBL/GenBank/DDBJ whole genome shotgun (WGS) entry which is preliminary data.</text>
</comment>
<dbReference type="Proteomes" id="UP001497623">
    <property type="component" value="Unassembled WGS sequence"/>
</dbReference>
<organism evidence="1 2">
    <name type="scientific">Meganyctiphanes norvegica</name>
    <name type="common">Northern krill</name>
    <name type="synonym">Thysanopoda norvegica</name>
    <dbReference type="NCBI Taxonomy" id="48144"/>
    <lineage>
        <taxon>Eukaryota</taxon>
        <taxon>Metazoa</taxon>
        <taxon>Ecdysozoa</taxon>
        <taxon>Arthropoda</taxon>
        <taxon>Crustacea</taxon>
        <taxon>Multicrustacea</taxon>
        <taxon>Malacostraca</taxon>
        <taxon>Eumalacostraca</taxon>
        <taxon>Eucarida</taxon>
        <taxon>Euphausiacea</taxon>
        <taxon>Euphausiidae</taxon>
        <taxon>Meganyctiphanes</taxon>
    </lineage>
</organism>
<feature type="non-terminal residue" evidence="1">
    <location>
        <position position="337"/>
    </location>
</feature>
<evidence type="ECO:0000313" key="1">
    <source>
        <dbReference type="EMBL" id="CAL4106907.1"/>
    </source>
</evidence>
<name>A0AAV2QYA7_MEGNR</name>
<reference evidence="1 2" key="1">
    <citation type="submission" date="2024-05" db="EMBL/GenBank/DDBJ databases">
        <authorList>
            <person name="Wallberg A."/>
        </authorList>
    </citation>
    <scope>NUCLEOTIDE SEQUENCE [LARGE SCALE GENOMIC DNA]</scope>
</reference>
<dbReference type="EMBL" id="CAXKWB010013188">
    <property type="protein sequence ID" value="CAL4106907.1"/>
    <property type="molecule type" value="Genomic_DNA"/>
</dbReference>